<reference evidence="1" key="1">
    <citation type="submission" date="2024-02" db="EMBL/GenBank/DDBJ databases">
        <authorList>
            <consortium name="ELIXIR-Norway"/>
            <consortium name="Elixir Norway"/>
        </authorList>
    </citation>
    <scope>NUCLEOTIDE SEQUENCE</scope>
</reference>
<organism evidence="1 2">
    <name type="scientific">Sphagnum jensenii</name>
    <dbReference type="NCBI Taxonomy" id="128206"/>
    <lineage>
        <taxon>Eukaryota</taxon>
        <taxon>Viridiplantae</taxon>
        <taxon>Streptophyta</taxon>
        <taxon>Embryophyta</taxon>
        <taxon>Bryophyta</taxon>
        <taxon>Sphagnophytina</taxon>
        <taxon>Sphagnopsida</taxon>
        <taxon>Sphagnales</taxon>
        <taxon>Sphagnaceae</taxon>
        <taxon>Sphagnum</taxon>
    </lineage>
</organism>
<protein>
    <submittedName>
        <fullName evidence="1">Uncharacterized protein</fullName>
    </submittedName>
</protein>
<evidence type="ECO:0000313" key="2">
    <source>
        <dbReference type="Proteomes" id="UP001497444"/>
    </source>
</evidence>
<name>A0ABP0WZ13_9BRYO</name>
<gene>
    <name evidence="1" type="ORF">CSSPJE1EN1_LOCUS17586</name>
</gene>
<accession>A0ABP0WZ13</accession>
<sequence length="134" mass="14971">MTCKHVPSAKKIISELLHSTNVRYSHWSNCLQGSSSSIGAILVGAVLCRIKNQECLQLQPQDQAIPMTAILQQEIRWFDPDKNTTVAWWPLMIISGCNSGTGIAVVNQTLMLIPLQKRHTFIEGDIEHCMILDT</sequence>
<dbReference type="Proteomes" id="UP001497444">
    <property type="component" value="Chromosome 4"/>
</dbReference>
<proteinExistence type="predicted"/>
<keyword evidence="2" id="KW-1185">Reference proteome</keyword>
<evidence type="ECO:0000313" key="1">
    <source>
        <dbReference type="EMBL" id="CAK9272108.1"/>
    </source>
</evidence>
<dbReference type="EMBL" id="OZ020099">
    <property type="protein sequence ID" value="CAK9272108.1"/>
    <property type="molecule type" value="Genomic_DNA"/>
</dbReference>